<gene>
    <name evidence="3" type="ORF">BSTOLATCC_MIC15788</name>
</gene>
<evidence type="ECO:0000256" key="1">
    <source>
        <dbReference type="SAM" id="Phobius"/>
    </source>
</evidence>
<evidence type="ECO:0000313" key="3">
    <source>
        <dbReference type="EMBL" id="CAG9316357.1"/>
    </source>
</evidence>
<organism evidence="3 4">
    <name type="scientific">Blepharisma stoltei</name>
    <dbReference type="NCBI Taxonomy" id="1481888"/>
    <lineage>
        <taxon>Eukaryota</taxon>
        <taxon>Sar</taxon>
        <taxon>Alveolata</taxon>
        <taxon>Ciliophora</taxon>
        <taxon>Postciliodesmatophora</taxon>
        <taxon>Heterotrichea</taxon>
        <taxon>Heterotrichida</taxon>
        <taxon>Blepharismidae</taxon>
        <taxon>Blepharisma</taxon>
    </lineage>
</organism>
<protein>
    <recommendedName>
        <fullName evidence="2">Phospholipid/glycerol acyltransferase domain-containing protein</fullName>
    </recommendedName>
</protein>
<feature type="transmembrane region" description="Helical" evidence="1">
    <location>
        <begin position="464"/>
        <end position="482"/>
    </location>
</feature>
<feature type="transmembrane region" description="Helical" evidence="1">
    <location>
        <begin position="369"/>
        <end position="402"/>
    </location>
</feature>
<comment type="caution">
    <text evidence="3">The sequence shown here is derived from an EMBL/GenBank/DDBJ whole genome shotgun (WGS) entry which is preliminary data.</text>
</comment>
<name>A0AAU9IT20_9CILI</name>
<keyword evidence="1" id="KW-0812">Transmembrane</keyword>
<dbReference type="GO" id="GO:0016287">
    <property type="term" value="F:glycerone-phosphate O-acyltransferase activity"/>
    <property type="evidence" value="ECO:0007669"/>
    <property type="project" value="TreeGrafter"/>
</dbReference>
<dbReference type="CDD" id="cd07992">
    <property type="entry name" value="LPLAT_AAK14816-like"/>
    <property type="match status" value="1"/>
</dbReference>
<feature type="transmembrane region" description="Helical" evidence="1">
    <location>
        <begin position="429"/>
        <end position="452"/>
    </location>
</feature>
<dbReference type="AlphaFoldDB" id="A0AAU9IT20"/>
<dbReference type="Pfam" id="PF01553">
    <property type="entry name" value="Acyltransferase"/>
    <property type="match status" value="1"/>
</dbReference>
<accession>A0AAU9IT20</accession>
<sequence>MLFTLARYYLKLLAAFFFQEVETVGRHLTPSTGPVILCGNHSNQFVDPVLIISQCKRQPSFLMAASSMKKKVVGSLARLFHVIPVKRPQDYVTKGTGTITYDDDLKRIIGTGTKFVTEVHPGDALKCEKVMITVKSVENDTVVVPMGPAIGIKDMQFKIMPKIDQHDIYEAVQTELRKGGCIGIFPEGGSHDRPNLLPLKAGVCLMALGAMSRYNITVTIQCVGLNYYQGHRFRSKAVVNFGVPYAIPRELASLYLRDRKRAVEILLKQIENRLGEVWVTAPTYDELSHVFMARRVYKPDHLRENPALDMEMNIKFAKGYKELKEKYSDLPDFKNLVQIVEAYSNNLKKIGLQDYQLRLSNFSKVKMIAYTLITLIRILGGLTISLPGWVIAGLMGAILNYIAEKERKKALMSSSVKLNASDTVASTKIVYGMVLMFLFTLFLQIVAFIYTYYLYGSFWTSLEYLAITGVAWPIYMYLAIILSDRAFSSFGRLYSRALSICSPREIENLKSQRAQLKEHVVKLVNEHGPKIFPGLQPGDLFKEKANDLDDMLNGAFNLLNEIGL</sequence>
<dbReference type="GO" id="GO:0004366">
    <property type="term" value="F:glycerol-3-phosphate O-acyltransferase activity"/>
    <property type="evidence" value="ECO:0007669"/>
    <property type="project" value="TreeGrafter"/>
</dbReference>
<dbReference type="GO" id="GO:0008654">
    <property type="term" value="P:phospholipid biosynthetic process"/>
    <property type="evidence" value="ECO:0007669"/>
    <property type="project" value="TreeGrafter"/>
</dbReference>
<feature type="domain" description="Phospholipid/glycerol acyltransferase" evidence="2">
    <location>
        <begin position="35"/>
        <end position="228"/>
    </location>
</feature>
<dbReference type="InterPro" id="IPR002123">
    <property type="entry name" value="Plipid/glycerol_acylTrfase"/>
</dbReference>
<dbReference type="InterPro" id="IPR052744">
    <property type="entry name" value="GPAT/DAPAT"/>
</dbReference>
<evidence type="ECO:0000259" key="2">
    <source>
        <dbReference type="SMART" id="SM00563"/>
    </source>
</evidence>
<dbReference type="Proteomes" id="UP001162131">
    <property type="component" value="Unassembled WGS sequence"/>
</dbReference>
<reference evidence="3" key="1">
    <citation type="submission" date="2021-09" db="EMBL/GenBank/DDBJ databases">
        <authorList>
            <consortium name="AG Swart"/>
            <person name="Singh M."/>
            <person name="Singh A."/>
            <person name="Seah K."/>
            <person name="Emmerich C."/>
        </authorList>
    </citation>
    <scope>NUCLEOTIDE SEQUENCE</scope>
    <source>
        <strain evidence="3">ATCC30299</strain>
    </source>
</reference>
<keyword evidence="4" id="KW-1185">Reference proteome</keyword>
<dbReference type="PANTHER" id="PTHR31605">
    <property type="entry name" value="GLYCEROL-3-PHOSPHATE O-ACYLTRANSFERASE 1"/>
    <property type="match status" value="1"/>
</dbReference>
<dbReference type="SMART" id="SM00563">
    <property type="entry name" value="PlsC"/>
    <property type="match status" value="1"/>
</dbReference>
<keyword evidence="1" id="KW-0472">Membrane</keyword>
<dbReference type="PANTHER" id="PTHR31605:SF0">
    <property type="entry name" value="GLYCEROL-3-PHOSPHATE O-ACYLTRANSFERASE 1"/>
    <property type="match status" value="1"/>
</dbReference>
<proteinExistence type="predicted"/>
<dbReference type="EMBL" id="CAJZBQ010000015">
    <property type="protein sequence ID" value="CAG9316357.1"/>
    <property type="molecule type" value="Genomic_DNA"/>
</dbReference>
<evidence type="ECO:0000313" key="4">
    <source>
        <dbReference type="Proteomes" id="UP001162131"/>
    </source>
</evidence>
<keyword evidence="1" id="KW-1133">Transmembrane helix</keyword>
<dbReference type="SUPFAM" id="SSF69593">
    <property type="entry name" value="Glycerol-3-phosphate (1)-acyltransferase"/>
    <property type="match status" value="2"/>
</dbReference>